<evidence type="ECO:0000256" key="2">
    <source>
        <dbReference type="SAM" id="MobiDB-lite"/>
    </source>
</evidence>
<evidence type="ECO:0000313" key="3">
    <source>
        <dbReference type="EMBL" id="KAF0725039.1"/>
    </source>
</evidence>
<proteinExistence type="predicted"/>
<sequence>MLEKDAMIEKMQLQLGKQRHTIEWLKTDPRIQLSASRRSQSHQDDGFSEAEEDSKVYQLESQISKLFAQLKEAEKVNEQQAQRIESRKAANNKLMQALKHMKRKLDDEANSGVHHMLQDIQHKYIRLESDKNDLSAAMDKVQGELETLRGEKEALEASYKSSCAQIQSLEGLLAEKDLKLQDIDAQIRKQQLYIKDLEMDYKVMSKMDLKGSEREQMQRILARKNDDLIALESKCKQYAGELDFIRRQTQGSENDSAATKRLFSLIDVDQVHSQVLKVECKAQAVSRMMSMIEDGNHRDIQALLVDLDNAPIPSYTLTSEAEGKQRILMSLMESQTLLDNLSHQLANALARNLGAQCAMQ</sequence>
<feature type="region of interest" description="Disordered" evidence="2">
    <location>
        <begin position="33"/>
        <end position="53"/>
    </location>
</feature>
<dbReference type="EMBL" id="VJMJ01000253">
    <property type="protein sequence ID" value="KAF0725039.1"/>
    <property type="molecule type" value="Genomic_DNA"/>
</dbReference>
<reference evidence="3 4" key="1">
    <citation type="submission" date="2019-07" db="EMBL/GenBank/DDBJ databases">
        <title>Genomics analysis of Aphanomyces spp. identifies a new class of oomycete effector associated with host adaptation.</title>
        <authorList>
            <person name="Gaulin E."/>
        </authorList>
    </citation>
    <scope>NUCLEOTIDE SEQUENCE [LARGE SCALE GENOMIC DNA]</scope>
    <source>
        <strain evidence="3 4">ATCC 201684</strain>
    </source>
</reference>
<accession>A0A6G0WCV9</accession>
<feature type="coiled-coil region" evidence="1">
    <location>
        <begin position="56"/>
        <end position="158"/>
    </location>
</feature>
<dbReference type="AlphaFoldDB" id="A0A6G0WCV9"/>
<name>A0A6G0WCV9_9STRA</name>
<organism evidence="3 4">
    <name type="scientific">Aphanomyces euteiches</name>
    <dbReference type="NCBI Taxonomy" id="100861"/>
    <lineage>
        <taxon>Eukaryota</taxon>
        <taxon>Sar</taxon>
        <taxon>Stramenopiles</taxon>
        <taxon>Oomycota</taxon>
        <taxon>Saprolegniomycetes</taxon>
        <taxon>Saprolegniales</taxon>
        <taxon>Verrucalvaceae</taxon>
        <taxon>Aphanomyces</taxon>
    </lineage>
</organism>
<comment type="caution">
    <text evidence="3">The sequence shown here is derived from an EMBL/GenBank/DDBJ whole genome shotgun (WGS) entry which is preliminary data.</text>
</comment>
<evidence type="ECO:0000313" key="4">
    <source>
        <dbReference type="Proteomes" id="UP000481153"/>
    </source>
</evidence>
<dbReference type="VEuPathDB" id="FungiDB:AeMF1_000019"/>
<protein>
    <submittedName>
        <fullName evidence="3">Uncharacterized protein</fullName>
    </submittedName>
</protein>
<keyword evidence="4" id="KW-1185">Reference proteome</keyword>
<dbReference type="Proteomes" id="UP000481153">
    <property type="component" value="Unassembled WGS sequence"/>
</dbReference>
<gene>
    <name evidence="3" type="ORF">Ae201684_016437</name>
</gene>
<evidence type="ECO:0000256" key="1">
    <source>
        <dbReference type="SAM" id="Coils"/>
    </source>
</evidence>
<keyword evidence="1" id="KW-0175">Coiled coil</keyword>